<evidence type="ECO:0000313" key="11">
    <source>
        <dbReference type="EMBL" id="CUO97060.1"/>
    </source>
</evidence>
<evidence type="ECO:0000256" key="5">
    <source>
        <dbReference type="ARBA" id="ARBA00022692"/>
    </source>
</evidence>
<evidence type="ECO:0000256" key="7">
    <source>
        <dbReference type="ARBA" id="ARBA00023136"/>
    </source>
</evidence>
<dbReference type="PIRSF" id="PIRSF006351">
    <property type="entry name" value="PTS_EIIC-Cellobiose"/>
    <property type="match status" value="1"/>
</dbReference>
<dbReference type="InterPro" id="IPR004501">
    <property type="entry name" value="PTS_EIIC_3"/>
</dbReference>
<comment type="function">
    <text evidence="8">The phosphoenolpyruvate-dependent sugar phosphotransferase system (PTS), a major carbohydrate active -transport system, catalyzes the phosphorylation of incoming sugar substrates concomitant with their translocation across the cell membrane.</text>
</comment>
<accession>A0A174JIS6</accession>
<dbReference type="GO" id="GO:0005886">
    <property type="term" value="C:plasma membrane"/>
    <property type="evidence" value="ECO:0007669"/>
    <property type="project" value="UniProtKB-SubCell"/>
</dbReference>
<evidence type="ECO:0000256" key="4">
    <source>
        <dbReference type="ARBA" id="ARBA00022597"/>
    </source>
</evidence>
<evidence type="ECO:0000256" key="6">
    <source>
        <dbReference type="ARBA" id="ARBA00022989"/>
    </source>
</evidence>
<feature type="transmembrane region" description="Helical" evidence="9">
    <location>
        <begin position="265"/>
        <end position="285"/>
    </location>
</feature>
<keyword evidence="6 9" id="KW-1133">Transmembrane helix</keyword>
<evidence type="ECO:0000256" key="3">
    <source>
        <dbReference type="ARBA" id="ARBA00022475"/>
    </source>
</evidence>
<dbReference type="Proteomes" id="UP000095454">
    <property type="component" value="Unassembled WGS sequence"/>
</dbReference>
<dbReference type="GO" id="GO:0009401">
    <property type="term" value="P:phosphoenolpyruvate-dependent sugar phosphotransferase system"/>
    <property type="evidence" value="ECO:0007669"/>
    <property type="project" value="InterPro"/>
</dbReference>
<dbReference type="PROSITE" id="PS51105">
    <property type="entry name" value="PTS_EIIC_TYPE_3"/>
    <property type="match status" value="1"/>
</dbReference>
<comment type="subcellular location">
    <subcellularLocation>
        <location evidence="1">Cell membrane</location>
        <topology evidence="1">Multi-pass membrane protein</topology>
    </subcellularLocation>
</comment>
<dbReference type="PANTHER" id="PTHR33989:SF4">
    <property type="entry name" value="PTS SYSTEM N,N'-DIACETYLCHITOBIOSE-SPECIFIC EIIC COMPONENT"/>
    <property type="match status" value="1"/>
</dbReference>
<dbReference type="GO" id="GO:1902815">
    <property type="term" value="P:N,N'-diacetylchitobiose import"/>
    <property type="evidence" value="ECO:0007669"/>
    <property type="project" value="TreeGrafter"/>
</dbReference>
<feature type="transmembrane region" description="Helical" evidence="9">
    <location>
        <begin position="297"/>
        <end position="316"/>
    </location>
</feature>
<keyword evidence="2 8" id="KW-0813">Transport</keyword>
<dbReference type="EMBL" id="CZAQ01000008">
    <property type="protein sequence ID" value="CUO97060.1"/>
    <property type="molecule type" value="Genomic_DNA"/>
</dbReference>
<evidence type="ECO:0000256" key="8">
    <source>
        <dbReference type="PIRNR" id="PIRNR006351"/>
    </source>
</evidence>
<keyword evidence="7 8" id="KW-0472">Membrane</keyword>
<evidence type="ECO:0000259" key="10">
    <source>
        <dbReference type="PROSITE" id="PS51105"/>
    </source>
</evidence>
<reference evidence="11 12" key="1">
    <citation type="submission" date="2015-09" db="EMBL/GenBank/DDBJ databases">
        <authorList>
            <consortium name="Pathogen Informatics"/>
        </authorList>
    </citation>
    <scope>NUCLEOTIDE SEQUENCE [LARGE SCALE GENOMIC DNA]</scope>
    <source>
        <strain evidence="11 12">2789STDY5834902</strain>
    </source>
</reference>
<dbReference type="RefSeq" id="WP_055251025.1">
    <property type="nucleotide sequence ID" value="NZ_CABIXX010000008.1"/>
</dbReference>
<evidence type="ECO:0000256" key="2">
    <source>
        <dbReference type="ARBA" id="ARBA00022448"/>
    </source>
</evidence>
<feature type="transmembrane region" description="Helical" evidence="9">
    <location>
        <begin position="97"/>
        <end position="115"/>
    </location>
</feature>
<evidence type="ECO:0000256" key="1">
    <source>
        <dbReference type="ARBA" id="ARBA00004651"/>
    </source>
</evidence>
<keyword evidence="3 8" id="KW-1003">Cell membrane</keyword>
<dbReference type="InterPro" id="IPR003352">
    <property type="entry name" value="PTS_EIIC"/>
</dbReference>
<sequence length="419" mass="46586">MKKLLDWMESSFTPMMNKINHNVWVITLKDSINQTMPLIFLGSIFSLLSIPGSAFGWEWWPQFGQLTNWTMGLISLMMAFLIPFNFMEKSRLRKSRIIAGISGVILFCICITPRLQADEAIGFAHSAFGAGGMFAAIVCGIITGLILRAFGKFSFFSEESSLPDFIRAWFDQMLPLGTIVLLGWIVVLNLGFDLYNTVLMIFMPLQNFVETWWGFALFNLIGTIFYAMGISAWILTPITTPLRLAGIEANMTAGAANVFTSSFNYSYLTIGGVGCTLGLSLMLFLSRSKRLKALGKAVVVPALFNINEPTVFGAIVWNPILMLPMCINTVLASLISFFFTKIVLFAPVPKILFQLWYCPLPISTWLATEGSIQAVLLCVLIFVVTTLVWYPFFKVYEKQVLAEEAAEAGDKDALDSAEA</sequence>
<dbReference type="GO" id="GO:0008982">
    <property type="term" value="F:protein-N(PI)-phosphohistidine-sugar phosphotransferase activity"/>
    <property type="evidence" value="ECO:0007669"/>
    <property type="project" value="UniProtKB-UniRule"/>
</dbReference>
<dbReference type="AlphaFoldDB" id="A0A174JIS6"/>
<gene>
    <name evidence="11" type="primary">lacE_1</name>
    <name evidence="11" type="ORF">ERS852514_00672</name>
</gene>
<feature type="transmembrane region" description="Helical" evidence="9">
    <location>
        <begin position="66"/>
        <end position="85"/>
    </location>
</feature>
<feature type="transmembrane region" description="Helical" evidence="9">
    <location>
        <begin position="374"/>
        <end position="393"/>
    </location>
</feature>
<dbReference type="InterPro" id="IPR004796">
    <property type="entry name" value="PTS_IIC_cello"/>
</dbReference>
<evidence type="ECO:0000313" key="12">
    <source>
        <dbReference type="Proteomes" id="UP000095454"/>
    </source>
</evidence>
<keyword evidence="4 8" id="KW-0762">Sugar transport</keyword>
<name>A0A174JIS6_9ACTN</name>
<dbReference type="Pfam" id="PF02378">
    <property type="entry name" value="PTS_EIIC"/>
    <property type="match status" value="1"/>
</dbReference>
<organism evidence="11 12">
    <name type="scientific">Collinsella aerofaciens</name>
    <dbReference type="NCBI Taxonomy" id="74426"/>
    <lineage>
        <taxon>Bacteria</taxon>
        <taxon>Bacillati</taxon>
        <taxon>Actinomycetota</taxon>
        <taxon>Coriobacteriia</taxon>
        <taxon>Coriobacteriales</taxon>
        <taxon>Coriobacteriaceae</taxon>
        <taxon>Collinsella</taxon>
    </lineage>
</organism>
<proteinExistence type="predicted"/>
<dbReference type="PANTHER" id="PTHR33989">
    <property type="match status" value="1"/>
</dbReference>
<feature type="transmembrane region" description="Helical" evidence="9">
    <location>
        <begin position="212"/>
        <end position="235"/>
    </location>
</feature>
<protein>
    <recommendedName>
        <fullName evidence="8">Permease IIC component</fullName>
    </recommendedName>
</protein>
<evidence type="ECO:0000256" key="9">
    <source>
        <dbReference type="SAM" id="Phobius"/>
    </source>
</evidence>
<dbReference type="InterPro" id="IPR051088">
    <property type="entry name" value="PTS_Sugar-EIIC/EIIB"/>
</dbReference>
<feature type="domain" description="PTS EIIC type-3" evidence="10">
    <location>
        <begin position="8"/>
        <end position="392"/>
    </location>
</feature>
<feature type="transmembrane region" description="Helical" evidence="9">
    <location>
        <begin position="168"/>
        <end position="192"/>
    </location>
</feature>
<feature type="transmembrane region" description="Helical" evidence="9">
    <location>
        <begin position="127"/>
        <end position="147"/>
    </location>
</feature>
<keyword evidence="5 9" id="KW-0812">Transmembrane</keyword>